<accession>A0ABY4DTI3</accession>
<reference evidence="2 3" key="1">
    <citation type="journal article" date="2022" name="Res Sq">
        <title>Evolution of multicellular longitudinally dividing oral cavity symbionts (Neisseriaceae).</title>
        <authorList>
            <person name="Nyongesa S."/>
            <person name="Weber P."/>
            <person name="Bernet E."/>
            <person name="Pullido F."/>
            <person name="Nieckarz M."/>
            <person name="Delaby M."/>
            <person name="Nieves C."/>
            <person name="Viehboeck T."/>
            <person name="Krause N."/>
            <person name="Rivera-Millot A."/>
            <person name="Nakamura A."/>
            <person name="Vischer N."/>
            <person name="VanNieuwenhze M."/>
            <person name="Brun Y."/>
            <person name="Cava F."/>
            <person name="Bulgheresi S."/>
            <person name="Veyrier F."/>
        </authorList>
    </citation>
    <scope>NUCLEOTIDE SEQUENCE [LARGE SCALE GENOMIC DNA]</scope>
    <source>
        <strain evidence="2 3">CCUG 63373m</strain>
    </source>
</reference>
<sequence>MMIDVYDFFQIVYDVLQIILRPFVSEVPAVTLTAWALLIYFLRISVSADNTVLKTIRCIALFLLSVFGVVISAIWTILVVQIIFGMVILGVWPELGNIIKFFGLLRLLSTPTGIILGWVAAGLTLKIRLLIKH</sequence>
<keyword evidence="1" id="KW-0472">Membrane</keyword>
<dbReference type="Proteomes" id="UP000829817">
    <property type="component" value="Chromosome"/>
</dbReference>
<name>A0ABY4DTI3_9NEIS</name>
<feature type="transmembrane region" description="Helical" evidence="1">
    <location>
        <begin position="103"/>
        <end position="125"/>
    </location>
</feature>
<organism evidence="2 3">
    <name type="scientific">Uruburuella testudinis</name>
    <dbReference type="NCBI Taxonomy" id="1282863"/>
    <lineage>
        <taxon>Bacteria</taxon>
        <taxon>Pseudomonadati</taxon>
        <taxon>Pseudomonadota</taxon>
        <taxon>Betaproteobacteria</taxon>
        <taxon>Neisseriales</taxon>
        <taxon>Neisseriaceae</taxon>
        <taxon>Uruburuella</taxon>
    </lineage>
</organism>
<evidence type="ECO:0000256" key="1">
    <source>
        <dbReference type="SAM" id="Phobius"/>
    </source>
</evidence>
<keyword evidence="3" id="KW-1185">Reference proteome</keyword>
<keyword evidence="1" id="KW-1133">Transmembrane helix</keyword>
<dbReference type="RefSeq" id="WP_244785271.1">
    <property type="nucleotide sequence ID" value="NZ_CP091508.1"/>
</dbReference>
<dbReference type="EMBL" id="CP091508">
    <property type="protein sequence ID" value="UOO82004.1"/>
    <property type="molecule type" value="Genomic_DNA"/>
</dbReference>
<feature type="transmembrane region" description="Helical" evidence="1">
    <location>
        <begin position="58"/>
        <end position="91"/>
    </location>
</feature>
<evidence type="ECO:0008006" key="4">
    <source>
        <dbReference type="Google" id="ProtNLM"/>
    </source>
</evidence>
<keyword evidence="1" id="KW-0812">Transmembrane</keyword>
<evidence type="ECO:0000313" key="3">
    <source>
        <dbReference type="Proteomes" id="UP000829817"/>
    </source>
</evidence>
<evidence type="ECO:0000313" key="2">
    <source>
        <dbReference type="EMBL" id="UOO82004.1"/>
    </source>
</evidence>
<protein>
    <recommendedName>
        <fullName evidence="4">Phage holin family protein</fullName>
    </recommendedName>
</protein>
<proteinExistence type="predicted"/>
<feature type="transmembrane region" description="Helical" evidence="1">
    <location>
        <begin position="27"/>
        <end position="46"/>
    </location>
</feature>
<gene>
    <name evidence="2" type="ORF">LVJ83_00560</name>
</gene>